<keyword evidence="10" id="KW-1185">Reference proteome</keyword>
<dbReference type="Gene3D" id="2.10.10.90">
    <property type="match status" value="1"/>
</dbReference>
<dbReference type="RefSeq" id="WP_343914442.1">
    <property type="nucleotide sequence ID" value="NZ_BAAAGE010000006.1"/>
</dbReference>
<evidence type="ECO:0000313" key="10">
    <source>
        <dbReference type="Proteomes" id="UP001501758"/>
    </source>
</evidence>
<feature type="active site" evidence="6">
    <location>
        <position position="187"/>
    </location>
</feature>
<evidence type="ECO:0000256" key="7">
    <source>
        <dbReference type="SAM" id="MobiDB-lite"/>
    </source>
</evidence>
<proteinExistence type="predicted"/>
<comment type="caution">
    <text evidence="6">Lacks conserved residue(s) required for the propagation of feature annotation.</text>
</comment>
<dbReference type="PRINTS" id="PR00480">
    <property type="entry name" value="ASTACIN"/>
</dbReference>
<reference evidence="9 10" key="1">
    <citation type="journal article" date="2019" name="Int. J. Syst. Evol. Microbiol.">
        <title>The Global Catalogue of Microorganisms (GCM) 10K type strain sequencing project: providing services to taxonomists for standard genome sequencing and annotation.</title>
        <authorList>
            <consortium name="The Broad Institute Genomics Platform"/>
            <consortium name="The Broad Institute Genome Sequencing Center for Infectious Disease"/>
            <person name="Wu L."/>
            <person name="Ma J."/>
        </authorList>
    </citation>
    <scope>NUCLEOTIDE SEQUENCE [LARGE SCALE GENOMIC DNA]</scope>
    <source>
        <strain evidence="9 10">JCM 15974</strain>
    </source>
</reference>
<dbReference type="SUPFAM" id="SSF55486">
    <property type="entry name" value="Metalloproteases ('zincins'), catalytic domain"/>
    <property type="match status" value="1"/>
</dbReference>
<comment type="caution">
    <text evidence="9">The sequence shown here is derived from an EMBL/GenBank/DDBJ whole genome shotgun (WGS) entry which is preliminary data.</text>
</comment>
<dbReference type="InterPro" id="IPR034035">
    <property type="entry name" value="Astacin-like_dom"/>
</dbReference>
<keyword evidence="3 6" id="KW-0378">Hydrolase</keyword>
<evidence type="ECO:0000256" key="4">
    <source>
        <dbReference type="ARBA" id="ARBA00022833"/>
    </source>
</evidence>
<evidence type="ECO:0000256" key="3">
    <source>
        <dbReference type="ARBA" id="ARBA00022801"/>
    </source>
</evidence>
<feature type="binding site" evidence="6">
    <location>
        <position position="196"/>
    </location>
    <ligand>
        <name>Zn(2+)</name>
        <dbReference type="ChEBI" id="CHEBI:29105"/>
        <note>catalytic</note>
    </ligand>
</feature>
<gene>
    <name evidence="9" type="ORF">GCM10009430_44410</name>
</gene>
<feature type="binding site" evidence="6">
    <location>
        <position position="190"/>
    </location>
    <ligand>
        <name>Zn(2+)</name>
        <dbReference type="ChEBI" id="CHEBI:29105"/>
        <note>catalytic</note>
    </ligand>
</feature>
<dbReference type="InterPro" id="IPR006026">
    <property type="entry name" value="Peptidase_Metallo"/>
</dbReference>
<keyword evidence="2 6" id="KW-0479">Metal-binding</keyword>
<dbReference type="PROSITE" id="PS51257">
    <property type="entry name" value="PROKAR_LIPOPROTEIN"/>
    <property type="match status" value="1"/>
</dbReference>
<evidence type="ECO:0000256" key="5">
    <source>
        <dbReference type="ARBA" id="ARBA00023049"/>
    </source>
</evidence>
<dbReference type="PANTHER" id="PTHR10127">
    <property type="entry name" value="DISCOIDIN, CUB, EGF, LAMININ , AND ZINC METALLOPROTEASE DOMAIN CONTAINING"/>
    <property type="match status" value="1"/>
</dbReference>
<feature type="domain" description="Peptidase M12A" evidence="8">
    <location>
        <begin position="97"/>
        <end position="284"/>
    </location>
</feature>
<feature type="binding site" evidence="6">
    <location>
        <position position="186"/>
    </location>
    <ligand>
        <name>Zn(2+)</name>
        <dbReference type="ChEBI" id="CHEBI:29105"/>
        <note>catalytic</note>
    </ligand>
</feature>
<keyword evidence="1 6" id="KW-0645">Protease</keyword>
<feature type="compositionally biased region" description="Acidic residues" evidence="7">
    <location>
        <begin position="288"/>
        <end position="306"/>
    </location>
</feature>
<dbReference type="Proteomes" id="UP001501758">
    <property type="component" value="Unassembled WGS sequence"/>
</dbReference>
<organism evidence="9 10">
    <name type="scientific">Aquimarina litoralis</name>
    <dbReference type="NCBI Taxonomy" id="584605"/>
    <lineage>
        <taxon>Bacteria</taxon>
        <taxon>Pseudomonadati</taxon>
        <taxon>Bacteroidota</taxon>
        <taxon>Flavobacteriia</taxon>
        <taxon>Flavobacteriales</taxon>
        <taxon>Flavobacteriaceae</taxon>
        <taxon>Aquimarina</taxon>
    </lineage>
</organism>
<dbReference type="InterPro" id="IPR001506">
    <property type="entry name" value="Peptidase_M12A"/>
</dbReference>
<dbReference type="InterPro" id="IPR024079">
    <property type="entry name" value="MetalloPept_cat_dom_sf"/>
</dbReference>
<sequence>MKTKHLINLGRAAFIGLGILASSCTNESFDEITSSQETELVKKFFNDDVVIVEDLKNGTFLSGDIIYEARQLTDQKVGYNANPEPNEDLDEKLGFYRGVQKWPNNTIIYVLDNSLTNNQIQVTLNSMREWSTKTNIRFKERTNESYYVTIRNNGQSCNCGSANLGVNGNRGRINIGTGTSEVVMIHEIGHTLGYIHEQTRSDRDNYVRILFENIQDGAESQFRKNENSLNLGEFDIKSTMMYGAYTFSKNGQPTIVQLDGTTHPRRRAELSAGDISGTNEAYPSGDGDGGDGGDGDGDGNENDICDGIDEWSPNIRYSVGDKVTYQGFLYERDFYSWNRLGECGTSQPVDICEGVDPYSGNRSYSPGDQVTYNGYLYLLQDNRRWSNQGRCGS</sequence>
<protein>
    <recommendedName>
        <fullName evidence="8">Peptidase M12A domain-containing protein</fullName>
    </recommendedName>
</protein>
<dbReference type="EMBL" id="BAAAGE010000006">
    <property type="protein sequence ID" value="GAA0731826.1"/>
    <property type="molecule type" value="Genomic_DNA"/>
</dbReference>
<evidence type="ECO:0000256" key="2">
    <source>
        <dbReference type="ARBA" id="ARBA00022723"/>
    </source>
</evidence>
<evidence type="ECO:0000259" key="8">
    <source>
        <dbReference type="PROSITE" id="PS51864"/>
    </source>
</evidence>
<dbReference type="PANTHER" id="PTHR10127:SF780">
    <property type="entry name" value="METALLOENDOPEPTIDASE"/>
    <property type="match status" value="1"/>
</dbReference>
<keyword evidence="5 6" id="KW-0482">Metalloprotease</keyword>
<name>A0ABN1J8B6_9FLAO</name>
<dbReference type="CDD" id="cd04280">
    <property type="entry name" value="ZnMc_astacin_like"/>
    <property type="match status" value="1"/>
</dbReference>
<accession>A0ABN1J8B6</accession>
<dbReference type="Pfam" id="PF01400">
    <property type="entry name" value="Astacin"/>
    <property type="match status" value="1"/>
</dbReference>
<dbReference type="Gene3D" id="3.40.390.10">
    <property type="entry name" value="Collagenase (Catalytic Domain)"/>
    <property type="match status" value="1"/>
</dbReference>
<keyword evidence="4 6" id="KW-0862">Zinc</keyword>
<evidence type="ECO:0000256" key="1">
    <source>
        <dbReference type="ARBA" id="ARBA00022670"/>
    </source>
</evidence>
<dbReference type="SMART" id="SM00235">
    <property type="entry name" value="ZnMc"/>
    <property type="match status" value="1"/>
</dbReference>
<comment type="cofactor">
    <cofactor evidence="6">
        <name>Zn(2+)</name>
        <dbReference type="ChEBI" id="CHEBI:29105"/>
    </cofactor>
    <text evidence="6">Binds 1 zinc ion per subunit.</text>
</comment>
<feature type="region of interest" description="Disordered" evidence="7">
    <location>
        <begin position="270"/>
        <end position="306"/>
    </location>
</feature>
<evidence type="ECO:0000256" key="6">
    <source>
        <dbReference type="PROSITE-ProRule" id="PRU01211"/>
    </source>
</evidence>
<dbReference type="PROSITE" id="PS51864">
    <property type="entry name" value="ASTACIN"/>
    <property type="match status" value="1"/>
</dbReference>
<evidence type="ECO:0000313" key="9">
    <source>
        <dbReference type="EMBL" id="GAA0731826.1"/>
    </source>
</evidence>